<dbReference type="PANTHER" id="PTHR30483">
    <property type="entry name" value="LEUCINE-SPECIFIC-BINDING PROTEIN"/>
    <property type="match status" value="1"/>
</dbReference>
<dbReference type="GO" id="GO:0006865">
    <property type="term" value="P:amino acid transport"/>
    <property type="evidence" value="ECO:0007669"/>
    <property type="project" value="UniProtKB-KW"/>
</dbReference>
<dbReference type="PANTHER" id="PTHR30483:SF6">
    <property type="entry name" value="PERIPLASMIC BINDING PROTEIN OF ABC TRANSPORTER FOR NATURAL AMINO ACIDS"/>
    <property type="match status" value="1"/>
</dbReference>
<gene>
    <name evidence="7" type="ORF">HMPREF1097_05555</name>
</gene>
<evidence type="ECO:0000256" key="1">
    <source>
        <dbReference type="ARBA" id="ARBA00010062"/>
    </source>
</evidence>
<reference evidence="7 8" key="1">
    <citation type="submission" date="2013-01" db="EMBL/GenBank/DDBJ databases">
        <title>The Genome Sequence of Clostridium bolteae 90B8.</title>
        <authorList>
            <consortium name="The Broad Institute Genome Sequencing Platform"/>
            <person name="Earl A."/>
            <person name="Ward D."/>
            <person name="Feldgarden M."/>
            <person name="Gevers D."/>
            <person name="Courvalin P."/>
            <person name="Lambert T."/>
            <person name="Walker B."/>
            <person name="Young S.K."/>
            <person name="Zeng Q."/>
            <person name="Gargeya S."/>
            <person name="Fitzgerald M."/>
            <person name="Haas B."/>
            <person name="Abouelleil A."/>
            <person name="Alvarado L."/>
            <person name="Arachchi H.M."/>
            <person name="Berlin A.M."/>
            <person name="Chapman S.B."/>
            <person name="Dewar J."/>
            <person name="Goldberg J."/>
            <person name="Griggs A."/>
            <person name="Gujja S."/>
            <person name="Hansen M."/>
            <person name="Howarth C."/>
            <person name="Imamovic A."/>
            <person name="Larimer J."/>
            <person name="McCowan C."/>
            <person name="Murphy C."/>
            <person name="Neiman D."/>
            <person name="Pearson M."/>
            <person name="Priest M."/>
            <person name="Roberts A."/>
            <person name="Saif S."/>
            <person name="Shea T."/>
            <person name="Sisk P."/>
            <person name="Sykes S."/>
            <person name="Wortman J."/>
            <person name="Nusbaum C."/>
            <person name="Birren B."/>
        </authorList>
    </citation>
    <scope>NUCLEOTIDE SEQUENCE [LARGE SCALE GENOMIC DNA]</scope>
    <source>
        <strain evidence="7 8">90B8</strain>
    </source>
</reference>
<evidence type="ECO:0000256" key="3">
    <source>
        <dbReference type="ARBA" id="ARBA00022729"/>
    </source>
</evidence>
<dbReference type="Gene3D" id="3.40.50.2300">
    <property type="match status" value="2"/>
</dbReference>
<name>N9YWH3_9FIRM</name>
<dbReference type="PATRIC" id="fig|997897.5.peg.5830"/>
<dbReference type="HOGENOM" id="CLU_027128_4_3_9"/>
<dbReference type="SUPFAM" id="SSF53822">
    <property type="entry name" value="Periplasmic binding protein-like I"/>
    <property type="match status" value="1"/>
</dbReference>
<evidence type="ECO:0000313" key="8">
    <source>
        <dbReference type="Proteomes" id="UP000013041"/>
    </source>
</evidence>
<dbReference type="RefSeq" id="WP_002570827.1">
    <property type="nucleotide sequence ID" value="NZ_KB851141.1"/>
</dbReference>
<evidence type="ECO:0000259" key="6">
    <source>
        <dbReference type="Pfam" id="PF13458"/>
    </source>
</evidence>
<evidence type="ECO:0000256" key="4">
    <source>
        <dbReference type="ARBA" id="ARBA00022970"/>
    </source>
</evidence>
<feature type="chain" id="PRO_5039617235" description="Leucine-binding protein domain-containing protein" evidence="5">
    <location>
        <begin position="27"/>
        <end position="419"/>
    </location>
</feature>
<dbReference type="InterPro" id="IPR028081">
    <property type="entry name" value="Leu-bd"/>
</dbReference>
<comment type="similarity">
    <text evidence="1">Belongs to the leucine-binding protein family.</text>
</comment>
<dbReference type="PRINTS" id="PR00337">
    <property type="entry name" value="LEUILEVALBP"/>
</dbReference>
<protein>
    <recommendedName>
        <fullName evidence="6">Leucine-binding protein domain-containing protein</fullName>
    </recommendedName>
</protein>
<keyword evidence="3 5" id="KW-0732">Signal</keyword>
<proteinExistence type="inferred from homology"/>
<dbReference type="InterPro" id="IPR051010">
    <property type="entry name" value="BCAA_transport"/>
</dbReference>
<dbReference type="EMBL" id="AGYG01000035">
    <property type="protein sequence ID" value="ENZ31750.1"/>
    <property type="molecule type" value="Genomic_DNA"/>
</dbReference>
<sequence length="419" mass="44401">MKKRSVLSFIAVMMMSAAISGCSTSAATDGKVSAEAADSENNGAAGTEADSGEYAYVIGHYGGITGSVATAGVNGYNGIKLCIKQWNEKGGVLGGQIKLEFYDDGATTEGAVKGVSYLIDNCHVDGIIGSQLSGNIESTGDLVEASEVPEVATGMNPAWLEKGWTYLFRSVPNSSGGAEPLVDAMEKLGTTDLGCLVYQDDGNISAYTQVKDVINQRGTVKIVEDEQAMVGETDWTGALSSILSKSPNGVLIFAQSEQGCLMVKQLRSLGYTGYIYGPETFSAPDIRKVAGDGANGVVFFTPHCIPDTAEEGNSEIEIEFLKAYQTEYGELPTHDVAYRAYDATNILLTAVEKAGTKDGTAVRDAIKNLQIDILAGHADFSKFDNGECMSGQKIFVTHGGKNLTLENFLKDNAPDTYKP</sequence>
<keyword evidence="4" id="KW-0029">Amino-acid transport</keyword>
<feature type="signal peptide" evidence="5">
    <location>
        <begin position="1"/>
        <end position="26"/>
    </location>
</feature>
<dbReference type="Pfam" id="PF13458">
    <property type="entry name" value="Peripla_BP_6"/>
    <property type="match status" value="1"/>
</dbReference>
<dbReference type="AlphaFoldDB" id="N9YWH3"/>
<dbReference type="InterPro" id="IPR028082">
    <property type="entry name" value="Peripla_BP_I"/>
</dbReference>
<evidence type="ECO:0000256" key="2">
    <source>
        <dbReference type="ARBA" id="ARBA00022448"/>
    </source>
</evidence>
<feature type="domain" description="Leucine-binding protein" evidence="6">
    <location>
        <begin position="58"/>
        <end position="382"/>
    </location>
</feature>
<dbReference type="Proteomes" id="UP000013041">
    <property type="component" value="Unassembled WGS sequence"/>
</dbReference>
<comment type="caution">
    <text evidence="7">The sequence shown here is derived from an EMBL/GenBank/DDBJ whole genome shotgun (WGS) entry which is preliminary data.</text>
</comment>
<dbReference type="InterPro" id="IPR000709">
    <property type="entry name" value="Leu_Ile_Val-bd"/>
</dbReference>
<evidence type="ECO:0000313" key="7">
    <source>
        <dbReference type="EMBL" id="ENZ31750.1"/>
    </source>
</evidence>
<organism evidence="7 8">
    <name type="scientific">Enterocloster bolteae 90B8</name>
    <dbReference type="NCBI Taxonomy" id="997897"/>
    <lineage>
        <taxon>Bacteria</taxon>
        <taxon>Bacillati</taxon>
        <taxon>Bacillota</taxon>
        <taxon>Clostridia</taxon>
        <taxon>Lachnospirales</taxon>
        <taxon>Lachnospiraceae</taxon>
        <taxon>Enterocloster</taxon>
    </lineage>
</organism>
<dbReference type="PROSITE" id="PS51257">
    <property type="entry name" value="PROKAR_LIPOPROTEIN"/>
    <property type="match status" value="1"/>
</dbReference>
<accession>N9YWH3</accession>
<keyword evidence="2" id="KW-0813">Transport</keyword>
<evidence type="ECO:0000256" key="5">
    <source>
        <dbReference type="SAM" id="SignalP"/>
    </source>
</evidence>